<dbReference type="EMBL" id="JANPWB010000006">
    <property type="protein sequence ID" value="KAJ1176507.1"/>
    <property type="molecule type" value="Genomic_DNA"/>
</dbReference>
<accession>A0AAV7TL97</accession>
<evidence type="ECO:0000313" key="3">
    <source>
        <dbReference type="Proteomes" id="UP001066276"/>
    </source>
</evidence>
<reference evidence="2" key="1">
    <citation type="journal article" date="2022" name="bioRxiv">
        <title>Sequencing and chromosome-scale assembly of the giantPleurodeles waltlgenome.</title>
        <authorList>
            <person name="Brown T."/>
            <person name="Elewa A."/>
            <person name="Iarovenko S."/>
            <person name="Subramanian E."/>
            <person name="Araus A.J."/>
            <person name="Petzold A."/>
            <person name="Susuki M."/>
            <person name="Suzuki K.-i.T."/>
            <person name="Hayashi T."/>
            <person name="Toyoda A."/>
            <person name="Oliveira C."/>
            <person name="Osipova E."/>
            <person name="Leigh N.D."/>
            <person name="Simon A."/>
            <person name="Yun M.H."/>
        </authorList>
    </citation>
    <scope>NUCLEOTIDE SEQUENCE</scope>
    <source>
        <strain evidence="2">20211129_DDA</strain>
        <tissue evidence="2">Liver</tissue>
    </source>
</reference>
<protein>
    <submittedName>
        <fullName evidence="2">Uncharacterized protein</fullName>
    </submittedName>
</protein>
<name>A0AAV7TL97_PLEWA</name>
<dbReference type="Proteomes" id="UP001066276">
    <property type="component" value="Chromosome 3_2"/>
</dbReference>
<sequence length="71" mass="8198">MSGAKSAILKLRSRVGSWDHRVERKSRKTNPDDGTQRKCVPELGRARVTEHEQRWAKARRAGPWWMTPGET</sequence>
<feature type="compositionally biased region" description="Basic and acidic residues" evidence="1">
    <location>
        <begin position="29"/>
        <end position="38"/>
    </location>
</feature>
<feature type="region of interest" description="Disordered" evidence="1">
    <location>
        <begin position="15"/>
        <end position="38"/>
    </location>
</feature>
<evidence type="ECO:0000256" key="1">
    <source>
        <dbReference type="SAM" id="MobiDB-lite"/>
    </source>
</evidence>
<keyword evidence="3" id="KW-1185">Reference proteome</keyword>
<organism evidence="2 3">
    <name type="scientific">Pleurodeles waltl</name>
    <name type="common">Iberian ribbed newt</name>
    <dbReference type="NCBI Taxonomy" id="8319"/>
    <lineage>
        <taxon>Eukaryota</taxon>
        <taxon>Metazoa</taxon>
        <taxon>Chordata</taxon>
        <taxon>Craniata</taxon>
        <taxon>Vertebrata</taxon>
        <taxon>Euteleostomi</taxon>
        <taxon>Amphibia</taxon>
        <taxon>Batrachia</taxon>
        <taxon>Caudata</taxon>
        <taxon>Salamandroidea</taxon>
        <taxon>Salamandridae</taxon>
        <taxon>Pleurodelinae</taxon>
        <taxon>Pleurodeles</taxon>
    </lineage>
</organism>
<dbReference type="AlphaFoldDB" id="A0AAV7TL97"/>
<feature type="region of interest" description="Disordered" evidence="1">
    <location>
        <begin position="50"/>
        <end position="71"/>
    </location>
</feature>
<evidence type="ECO:0000313" key="2">
    <source>
        <dbReference type="EMBL" id="KAJ1176507.1"/>
    </source>
</evidence>
<proteinExistence type="predicted"/>
<comment type="caution">
    <text evidence="2">The sequence shown here is derived from an EMBL/GenBank/DDBJ whole genome shotgun (WGS) entry which is preliminary data.</text>
</comment>
<gene>
    <name evidence="2" type="ORF">NDU88_001785</name>
</gene>